<evidence type="ECO:0000256" key="5">
    <source>
        <dbReference type="ARBA" id="ARBA00022679"/>
    </source>
</evidence>
<organism evidence="9 10">
    <name type="scientific">Rubus argutus</name>
    <name type="common">Southern blackberry</name>
    <dbReference type="NCBI Taxonomy" id="59490"/>
    <lineage>
        <taxon>Eukaryota</taxon>
        <taxon>Viridiplantae</taxon>
        <taxon>Streptophyta</taxon>
        <taxon>Embryophyta</taxon>
        <taxon>Tracheophyta</taxon>
        <taxon>Spermatophyta</taxon>
        <taxon>Magnoliopsida</taxon>
        <taxon>eudicotyledons</taxon>
        <taxon>Gunneridae</taxon>
        <taxon>Pentapetalae</taxon>
        <taxon>rosids</taxon>
        <taxon>fabids</taxon>
        <taxon>Rosales</taxon>
        <taxon>Rosaceae</taxon>
        <taxon>Rosoideae</taxon>
        <taxon>Rosoideae incertae sedis</taxon>
        <taxon>Rubus</taxon>
    </lineage>
</organism>
<dbReference type="AlphaFoldDB" id="A0AAW1X0R8"/>
<dbReference type="Proteomes" id="UP001457282">
    <property type="component" value="Unassembled WGS sequence"/>
</dbReference>
<keyword evidence="4" id="KW-0934">Plastid</keyword>
<keyword evidence="2" id="KW-0150">Chloroplast</keyword>
<dbReference type="PANTHER" id="PTHR43591">
    <property type="entry name" value="METHYLTRANSFERASE"/>
    <property type="match status" value="1"/>
</dbReference>
<sequence length="355" mass="38577">MATRLISNLSSLSLQSRLGNSKPNSFKLKPFTTTTTPIFKLSLAAITVRASSTAFVETPPADQIEVQNEANNSNRILACPVCFDPFSLIGFPGLSVESPSGSSFECSTCKKTYFGNETHLELTVSSGAKNYGESMPASTEIFRTPLVSFLYERGWRQSFSVWGGFPGPEKEFELSKDFLKPVLGGSIIDASCGSGLFSRLFAKSGLFSHVVALDYSENMLKQCYEFIKQEANFPKENITLVRADISRLPFATSSVDAVHAGAALHCWPSPSTAVAEISRVLRPGGVFVATTYILDGPFDFVPFLKDGTKRVRQVSGSQIFLSEGQLEDLCTACGLVGFTTVRNRLFVMISATKPS</sequence>
<evidence type="ECO:0000256" key="2">
    <source>
        <dbReference type="ARBA" id="ARBA00022528"/>
    </source>
</evidence>
<accession>A0AAW1X0R8</accession>
<evidence type="ECO:0000256" key="6">
    <source>
        <dbReference type="ARBA" id="ARBA00022946"/>
    </source>
</evidence>
<dbReference type="CDD" id="cd02440">
    <property type="entry name" value="AdoMet_MTases"/>
    <property type="match status" value="1"/>
</dbReference>
<comment type="similarity">
    <text evidence="1">Belongs to the methyltransferase superfamily.</text>
</comment>
<comment type="caution">
    <text evidence="9">The sequence shown here is derived from an EMBL/GenBank/DDBJ whole genome shotgun (WGS) entry which is preliminary data.</text>
</comment>
<dbReference type="InterPro" id="IPR029063">
    <property type="entry name" value="SAM-dependent_MTases_sf"/>
</dbReference>
<gene>
    <name evidence="9" type="ORF">M0R45_027583</name>
</gene>
<dbReference type="GO" id="GO:0008757">
    <property type="term" value="F:S-adenosylmethionine-dependent methyltransferase activity"/>
    <property type="evidence" value="ECO:0007669"/>
    <property type="project" value="InterPro"/>
</dbReference>
<dbReference type="GO" id="GO:0032259">
    <property type="term" value="P:methylation"/>
    <property type="evidence" value="ECO:0007669"/>
    <property type="project" value="UniProtKB-KW"/>
</dbReference>
<dbReference type="InterPro" id="IPR013216">
    <property type="entry name" value="Methyltransf_11"/>
</dbReference>
<evidence type="ECO:0000256" key="1">
    <source>
        <dbReference type="ARBA" id="ARBA00008361"/>
    </source>
</evidence>
<dbReference type="GO" id="GO:0010287">
    <property type="term" value="C:plastoglobule"/>
    <property type="evidence" value="ECO:0007669"/>
    <property type="project" value="UniProtKB-SubCell"/>
</dbReference>
<proteinExistence type="inferred from homology"/>
<name>A0AAW1X0R8_RUBAR</name>
<keyword evidence="5" id="KW-0808">Transferase</keyword>
<evidence type="ECO:0000256" key="7">
    <source>
        <dbReference type="ARBA" id="ARBA00060463"/>
    </source>
</evidence>
<evidence type="ECO:0000256" key="3">
    <source>
        <dbReference type="ARBA" id="ARBA00022603"/>
    </source>
</evidence>
<dbReference type="PANTHER" id="PTHR43591:SF46">
    <property type="entry name" value="OS08G0411200 PROTEIN"/>
    <property type="match status" value="1"/>
</dbReference>
<evidence type="ECO:0000259" key="8">
    <source>
        <dbReference type="Pfam" id="PF08241"/>
    </source>
</evidence>
<dbReference type="Gene3D" id="3.40.50.150">
    <property type="entry name" value="Vaccinia Virus protein VP39"/>
    <property type="match status" value="1"/>
</dbReference>
<reference evidence="9 10" key="1">
    <citation type="journal article" date="2023" name="G3 (Bethesda)">
        <title>A chromosome-length genome assembly and annotation of blackberry (Rubus argutus, cv. 'Hillquist').</title>
        <authorList>
            <person name="Bruna T."/>
            <person name="Aryal R."/>
            <person name="Dudchenko O."/>
            <person name="Sargent D.J."/>
            <person name="Mead D."/>
            <person name="Buti M."/>
            <person name="Cavallini A."/>
            <person name="Hytonen T."/>
            <person name="Andres J."/>
            <person name="Pham M."/>
            <person name="Weisz D."/>
            <person name="Mascagni F."/>
            <person name="Usai G."/>
            <person name="Natali L."/>
            <person name="Bassil N."/>
            <person name="Fernandez G.E."/>
            <person name="Lomsadze A."/>
            <person name="Armour M."/>
            <person name="Olukolu B."/>
            <person name="Poorten T."/>
            <person name="Britton C."/>
            <person name="Davik J."/>
            <person name="Ashrafi H."/>
            <person name="Aiden E.L."/>
            <person name="Borodovsky M."/>
            <person name="Worthington M."/>
        </authorList>
    </citation>
    <scope>NUCLEOTIDE SEQUENCE [LARGE SCALE GENOMIC DNA]</scope>
    <source>
        <strain evidence="9">PI 553951</strain>
    </source>
</reference>
<dbReference type="SUPFAM" id="SSF53335">
    <property type="entry name" value="S-adenosyl-L-methionine-dependent methyltransferases"/>
    <property type="match status" value="1"/>
</dbReference>
<feature type="domain" description="Methyltransferase type 11" evidence="8">
    <location>
        <begin position="189"/>
        <end position="288"/>
    </location>
</feature>
<dbReference type="Pfam" id="PF08241">
    <property type="entry name" value="Methyltransf_11"/>
    <property type="match status" value="1"/>
</dbReference>
<dbReference type="FunFam" id="3.40.50.150:FF:000144">
    <property type="entry name" value="Putative methyltransferase, chloroplastic"/>
    <property type="match status" value="1"/>
</dbReference>
<keyword evidence="6" id="KW-0809">Transit peptide</keyword>
<evidence type="ECO:0000256" key="4">
    <source>
        <dbReference type="ARBA" id="ARBA00022640"/>
    </source>
</evidence>
<protein>
    <recommendedName>
        <fullName evidence="8">Methyltransferase type 11 domain-containing protein</fullName>
    </recommendedName>
</protein>
<dbReference type="EMBL" id="JBEDUW010000005">
    <property type="protein sequence ID" value="KAK9930547.1"/>
    <property type="molecule type" value="Genomic_DNA"/>
</dbReference>
<keyword evidence="3" id="KW-0489">Methyltransferase</keyword>
<keyword evidence="10" id="KW-1185">Reference proteome</keyword>
<evidence type="ECO:0000313" key="9">
    <source>
        <dbReference type="EMBL" id="KAK9930547.1"/>
    </source>
</evidence>
<evidence type="ECO:0000313" key="10">
    <source>
        <dbReference type="Proteomes" id="UP001457282"/>
    </source>
</evidence>
<comment type="subcellular location">
    <subcellularLocation>
        <location evidence="7">Plastid</location>
        <location evidence="7">Chloroplast</location>
        <location evidence="7">Plastoglobule</location>
    </subcellularLocation>
</comment>